<keyword evidence="1 4" id="KW-0645">Protease</keyword>
<comment type="subunit">
    <text evidence="4">Homotetramer.</text>
</comment>
<organism evidence="5 6">
    <name type="scientific">Syntrophothermus lipocalidus (strain DSM 12680 / TGB-C1)</name>
    <dbReference type="NCBI Taxonomy" id="643648"/>
    <lineage>
        <taxon>Bacteria</taxon>
        <taxon>Bacillati</taxon>
        <taxon>Bacillota</taxon>
        <taxon>Clostridia</taxon>
        <taxon>Eubacteriales</taxon>
        <taxon>Syntrophomonadaceae</taxon>
        <taxon>Syntrophothermus</taxon>
    </lineage>
</organism>
<comment type="similarity">
    <text evidence="4">Belongs to the peptidase A25 family.</text>
</comment>
<dbReference type="Proteomes" id="UP000000378">
    <property type="component" value="Chromosome"/>
</dbReference>
<evidence type="ECO:0000313" key="6">
    <source>
        <dbReference type="Proteomes" id="UP000000378"/>
    </source>
</evidence>
<dbReference type="STRING" id="643648.Slip_0894"/>
<feature type="propeptide" id="PRO_5005044480" evidence="4">
    <location>
        <begin position="1"/>
        <end position="14"/>
    </location>
</feature>
<dbReference type="Gene3D" id="3.40.50.1450">
    <property type="entry name" value="HybD-like"/>
    <property type="match status" value="1"/>
</dbReference>
<dbReference type="GO" id="GO:0006508">
    <property type="term" value="P:proteolysis"/>
    <property type="evidence" value="ECO:0007669"/>
    <property type="project" value="UniProtKB-UniRule"/>
</dbReference>
<dbReference type="eggNOG" id="COG0680">
    <property type="taxonomic scope" value="Bacteria"/>
</dbReference>
<dbReference type="SUPFAM" id="SSF53163">
    <property type="entry name" value="HybD-like"/>
    <property type="match status" value="1"/>
</dbReference>
<keyword evidence="2 4" id="KW-0378">Hydrolase</keyword>
<dbReference type="HAMAP" id="MF_00626">
    <property type="entry name" value="Germination_prot"/>
    <property type="match status" value="1"/>
</dbReference>
<reference evidence="6" key="1">
    <citation type="journal article" date="2010" name="Stand. Genomic Sci.">
        <title>Complete genome sequence of Syntrophothermus lipocalidus type strain (TGB-C1T).</title>
        <authorList>
            <consortium name="US DOE Joint Genome Institute (JGI-PGF)"/>
            <person name="Djao O."/>
            <person name="Zhang X."/>
            <person name="Lucas S."/>
            <person name="Lapidus A."/>
            <person name="Glavina Del Rio T."/>
            <person name="Nolan M."/>
            <person name="Tice H."/>
            <person name="Cheng J."/>
            <person name="Han C."/>
            <person name="Tapia R."/>
            <person name="Goodwin L."/>
            <person name="Pitluck S."/>
            <person name="Liolios K."/>
            <person name="Ivanova N."/>
            <person name="Mavromatis K."/>
            <person name="Mikhailova N."/>
            <person name="Ovchinnikova G."/>
            <person name="Pati A."/>
            <person name="Brambilla E."/>
            <person name="Chen A."/>
            <person name="Palaniappan K."/>
            <person name="Land M."/>
            <person name="Hauser L."/>
            <person name="Chang Y."/>
            <person name="Jeffries C."/>
            <person name="Rohde M."/>
            <person name="Sikorski J."/>
            <person name="Spring S."/>
            <person name="Goker M."/>
            <person name="Detter J."/>
            <person name="Woyke T."/>
            <person name="Bristow J."/>
            <person name="Eisen J."/>
            <person name="Markowitz V."/>
            <person name="Hugenholtz P."/>
            <person name="Kyrpides N."/>
            <person name="Klenk H."/>
        </authorList>
    </citation>
    <scope>NUCLEOTIDE SEQUENCE [LARGE SCALE GENOMIC DNA]</scope>
    <source>
        <strain evidence="6">DSM 12680 / TGB-C1</strain>
    </source>
</reference>
<dbReference type="InterPro" id="IPR005080">
    <property type="entry name" value="Peptidase_A25"/>
</dbReference>
<comment type="catalytic activity">
    <reaction evidence="4">
        <text>Endopeptidase action with P4 Glu or Asp, P1 preferably Glu &gt; Asp, P1' hydrophobic and P2' Ala.</text>
        <dbReference type="EC" id="3.4.24.78"/>
    </reaction>
</comment>
<proteinExistence type="inferred from homology"/>
<name>D7CLT9_SYNLT</name>
<evidence type="ECO:0000256" key="2">
    <source>
        <dbReference type="ARBA" id="ARBA00022801"/>
    </source>
</evidence>
<protein>
    <recommendedName>
        <fullName evidence="4">Germination protease</fullName>
        <ecNumber evidence="4">3.4.24.78</ecNumber>
    </recommendedName>
    <alternativeName>
        <fullName evidence="4">GPR endopeptidase</fullName>
    </alternativeName>
    <alternativeName>
        <fullName evidence="4">Germination proteinase</fullName>
    </alternativeName>
    <alternativeName>
        <fullName evidence="4">Spore protease</fullName>
    </alternativeName>
</protein>
<reference evidence="5 6" key="2">
    <citation type="journal article" date="2010" name="Stand. Genomic Sci.">
        <title>Complete genome sequence of Syntrophothermus lipocalidus type strain (TGB-C1).</title>
        <authorList>
            <person name="Djao O.D."/>
            <person name="Zhang X."/>
            <person name="Lucas S."/>
            <person name="Lapidus A."/>
            <person name="Del Rio T.G."/>
            <person name="Nolan M."/>
            <person name="Tice H."/>
            <person name="Cheng J.F."/>
            <person name="Han C."/>
            <person name="Tapia R."/>
            <person name="Goodwin L."/>
            <person name="Pitluck S."/>
            <person name="Liolios K."/>
            <person name="Ivanova N."/>
            <person name="Mavromatis K."/>
            <person name="Mikhailova N."/>
            <person name="Ovchinnikova G."/>
            <person name="Pati A."/>
            <person name="Brambilla E."/>
            <person name="Chen A."/>
            <person name="Palaniappan K."/>
            <person name="Land M."/>
            <person name="Hauser L."/>
            <person name="Chang Y.J."/>
            <person name="Jeffries C.D."/>
            <person name="Rohde M."/>
            <person name="Sikorski J."/>
            <person name="Spring S."/>
            <person name="Goker M."/>
            <person name="Detter J.C."/>
            <person name="Woyke T."/>
            <person name="Bristow J."/>
            <person name="Eisen J.A."/>
            <person name="Markowitz V."/>
            <person name="Hugenholtz P."/>
            <person name="Kyrpides N.C."/>
            <person name="Klenk H.P."/>
        </authorList>
    </citation>
    <scope>NUCLEOTIDE SEQUENCE [LARGE SCALE GENOMIC DNA]</scope>
    <source>
        <strain evidence="6">DSM 12680 / TGB-C1</strain>
    </source>
</reference>
<dbReference type="Pfam" id="PF03418">
    <property type="entry name" value="Peptidase_A25"/>
    <property type="match status" value="2"/>
</dbReference>
<accession>D7CLT9</accession>
<dbReference type="InterPro" id="IPR023430">
    <property type="entry name" value="Pept_HybD-like_dom_sf"/>
</dbReference>
<keyword evidence="3 4" id="KW-0865">Zymogen</keyword>
<evidence type="ECO:0000256" key="4">
    <source>
        <dbReference type="HAMAP-Rule" id="MF_00626"/>
    </source>
</evidence>
<dbReference type="HOGENOM" id="CLU_055087_1_0_9"/>
<dbReference type="EC" id="3.4.24.78" evidence="4"/>
<evidence type="ECO:0000256" key="1">
    <source>
        <dbReference type="ARBA" id="ARBA00022670"/>
    </source>
</evidence>
<dbReference type="MEROPS" id="A25.001"/>
<dbReference type="EMBL" id="CP002048">
    <property type="protein sequence ID" value="ADI01674.1"/>
    <property type="molecule type" value="Genomic_DNA"/>
</dbReference>
<dbReference type="PIRSF" id="PIRSF019549">
    <property type="entry name" value="Peptidase_A25"/>
    <property type="match status" value="1"/>
</dbReference>
<dbReference type="RefSeq" id="WP_013175076.1">
    <property type="nucleotide sequence ID" value="NC_014220.1"/>
</dbReference>
<dbReference type="OrthoDB" id="9777293at2"/>
<evidence type="ECO:0000313" key="5">
    <source>
        <dbReference type="EMBL" id="ADI01674.1"/>
    </source>
</evidence>
<dbReference type="GO" id="GO:0004222">
    <property type="term" value="F:metalloendopeptidase activity"/>
    <property type="evidence" value="ECO:0007669"/>
    <property type="project" value="UniProtKB-UniRule"/>
</dbReference>
<comment type="PTM">
    <text evidence="4">Autoproteolytically processed. The inactive tetrameric zymogen termed p46 autoprocesses to a smaller form termed p41, which is active only during spore germination.</text>
</comment>
<dbReference type="KEGG" id="slp:Slip_0894"/>
<feature type="chain" id="PRO_5023460926" description="Germination protease" evidence="4">
    <location>
        <begin position="15"/>
        <end position="320"/>
    </location>
</feature>
<comment type="function">
    <text evidence="4">Initiates the rapid degradation of small, acid-soluble proteins during spore germination.</text>
</comment>
<dbReference type="NCBIfam" id="TIGR01441">
    <property type="entry name" value="GPR"/>
    <property type="match status" value="1"/>
</dbReference>
<sequence length="320" mass="34397">MNLDFYRAFSISVDLALEARDIIRGATGREIPGVEERVQQLPNGKVTTITIKDKNAEQVMGKPMGTYVTIEVQRLRFKDPEVQEEISQAVAQALTALMSAHLRPQSHVLIIGLGNWKATPDSLGPKTVEYIPVTRHLHKYAPEALITGMRPVSAVAPGVLGTTGIETVEIIKGIVQNVKCDLVVVIDALAAQSTERIGTSIQISNTGIQPGSGIGNPREPINHETLGIPVIAIGVPTVVSAATIANQAIQRYCQNTGAIFNQEISLNSIRAVLSYFGGSLTVTPKEIDDLIENTARIVSTGISYALFPGIPKESFGFYTS</sequence>
<evidence type="ECO:0000256" key="3">
    <source>
        <dbReference type="ARBA" id="ARBA00023145"/>
    </source>
</evidence>
<gene>
    <name evidence="4" type="primary">gpr</name>
    <name evidence="5" type="ordered locus">Slip_0894</name>
</gene>
<dbReference type="AlphaFoldDB" id="D7CLT9"/>
<keyword evidence="6" id="KW-1185">Reference proteome</keyword>
<dbReference type="GO" id="GO:0009847">
    <property type="term" value="P:spore germination"/>
    <property type="evidence" value="ECO:0007669"/>
    <property type="project" value="UniProtKB-UniRule"/>
</dbReference>